<dbReference type="InterPro" id="IPR000922">
    <property type="entry name" value="Lectin_gal-bd_dom"/>
</dbReference>
<feature type="domain" description="SUEL-type lectin" evidence="4">
    <location>
        <begin position="44"/>
        <end position="122"/>
    </location>
</feature>
<keyword evidence="3" id="KW-0472">Membrane</keyword>
<keyword evidence="3" id="KW-0812">Transmembrane</keyword>
<dbReference type="OrthoDB" id="407616at2759"/>
<reference evidence="5 6" key="1">
    <citation type="submission" date="2020-06" db="EMBL/GenBank/DDBJ databases">
        <authorList>
            <person name="Li R."/>
            <person name="Bekaert M."/>
        </authorList>
    </citation>
    <scope>NUCLEOTIDE SEQUENCE [LARGE SCALE GENOMIC DNA]</scope>
    <source>
        <strain evidence="6">wild</strain>
    </source>
</reference>
<evidence type="ECO:0000313" key="5">
    <source>
        <dbReference type="EMBL" id="CAC5404944.1"/>
    </source>
</evidence>
<keyword evidence="2" id="KW-1015">Disulfide bond</keyword>
<dbReference type="InterPro" id="IPR043159">
    <property type="entry name" value="Lectin_gal-bd_sf"/>
</dbReference>
<dbReference type="PROSITE" id="PS50092">
    <property type="entry name" value="TSP1"/>
    <property type="match status" value="2"/>
</dbReference>
<dbReference type="InterPro" id="IPR036383">
    <property type="entry name" value="TSP1_rpt_sf"/>
</dbReference>
<keyword evidence="6" id="KW-1185">Reference proteome</keyword>
<dbReference type="GO" id="GO:0030246">
    <property type="term" value="F:carbohydrate binding"/>
    <property type="evidence" value="ECO:0007669"/>
    <property type="project" value="InterPro"/>
</dbReference>
<organism evidence="5 6">
    <name type="scientific">Mytilus coruscus</name>
    <name type="common">Sea mussel</name>
    <dbReference type="NCBI Taxonomy" id="42192"/>
    <lineage>
        <taxon>Eukaryota</taxon>
        <taxon>Metazoa</taxon>
        <taxon>Spiralia</taxon>
        <taxon>Lophotrochozoa</taxon>
        <taxon>Mollusca</taxon>
        <taxon>Bivalvia</taxon>
        <taxon>Autobranchia</taxon>
        <taxon>Pteriomorphia</taxon>
        <taxon>Mytilida</taxon>
        <taxon>Mytiloidea</taxon>
        <taxon>Mytilidae</taxon>
        <taxon>Mytilinae</taxon>
        <taxon>Mytilus</taxon>
    </lineage>
</organism>
<accession>A0A6J8DCX5</accession>
<evidence type="ECO:0000256" key="2">
    <source>
        <dbReference type="ARBA" id="ARBA00023157"/>
    </source>
</evidence>
<dbReference type="Proteomes" id="UP000507470">
    <property type="component" value="Unassembled WGS sequence"/>
</dbReference>
<keyword evidence="1" id="KW-0677">Repeat</keyword>
<sequence length="340" mass="38487">MNIFENSENKFFKDKELFIERFNTFKCQTISQYILCENERSPLLECSAGRLIMVNDANYGRTDSLKCPHSSIDASKTYDRTTSVTTRTKEKCDLKESCLPSKRGAGDPYPGVYKYVNVTYECLILGGWGIWEPFGDCSTTCGKGVQSFQRKCNNPVPETNETYCIGDHIQNLQCDAIPCQGSWGCWQTVGHCSHSCGNGTRLTVRECNNPVPTNGETYCEGKNTTLEWCNLRECPVYKWGHLKDLNLTKEELKDFMKEKINELKGNLTVDNKNTSSAIRRRISARDDRPSAASFGYFGVVMLATPIVLMVCLDYNHLFPECIKRRIATILKKFCSSSDTT</sequence>
<protein>
    <submittedName>
        <fullName evidence="5">HMCN</fullName>
    </submittedName>
</protein>
<dbReference type="SUPFAM" id="SSF82895">
    <property type="entry name" value="TSP-1 type 1 repeat"/>
    <property type="match status" value="2"/>
</dbReference>
<dbReference type="Pfam" id="PF02140">
    <property type="entry name" value="SUEL_Lectin"/>
    <property type="match status" value="1"/>
</dbReference>
<dbReference type="SMART" id="SM00209">
    <property type="entry name" value="TSP1"/>
    <property type="match status" value="2"/>
</dbReference>
<proteinExistence type="predicted"/>
<evidence type="ECO:0000256" key="3">
    <source>
        <dbReference type="SAM" id="Phobius"/>
    </source>
</evidence>
<dbReference type="EMBL" id="CACVKT020007048">
    <property type="protein sequence ID" value="CAC5404944.1"/>
    <property type="molecule type" value="Genomic_DNA"/>
</dbReference>
<name>A0A6J8DCX5_MYTCO</name>
<keyword evidence="3" id="KW-1133">Transmembrane helix</keyword>
<dbReference type="InterPro" id="IPR000884">
    <property type="entry name" value="TSP1_rpt"/>
</dbReference>
<dbReference type="PANTHER" id="PTHR22906">
    <property type="entry name" value="PROPERDIN"/>
    <property type="match status" value="1"/>
</dbReference>
<dbReference type="InterPro" id="IPR052065">
    <property type="entry name" value="Compl_asym_regulator"/>
</dbReference>
<gene>
    <name evidence="5" type="ORF">MCOR_38675</name>
</gene>
<dbReference type="Gene3D" id="2.20.100.10">
    <property type="entry name" value="Thrombospondin type-1 (TSP1) repeat"/>
    <property type="match status" value="2"/>
</dbReference>
<dbReference type="Gene3D" id="2.60.120.740">
    <property type="match status" value="1"/>
</dbReference>
<evidence type="ECO:0000259" key="4">
    <source>
        <dbReference type="Pfam" id="PF02140"/>
    </source>
</evidence>
<feature type="transmembrane region" description="Helical" evidence="3">
    <location>
        <begin position="294"/>
        <end position="315"/>
    </location>
</feature>
<dbReference type="Pfam" id="PF00090">
    <property type="entry name" value="TSP_1"/>
    <property type="match status" value="2"/>
</dbReference>
<dbReference type="AlphaFoldDB" id="A0A6J8DCX5"/>
<evidence type="ECO:0000256" key="1">
    <source>
        <dbReference type="ARBA" id="ARBA00022737"/>
    </source>
</evidence>
<dbReference type="PANTHER" id="PTHR22906:SF21">
    <property type="entry name" value="SEMA DOMAIN-CONTAINING PROTEIN"/>
    <property type="match status" value="1"/>
</dbReference>
<evidence type="ECO:0000313" key="6">
    <source>
        <dbReference type="Proteomes" id="UP000507470"/>
    </source>
</evidence>
<dbReference type="FunFam" id="2.20.100.10:FF:000001">
    <property type="entry name" value="semaphorin-5A isoform X1"/>
    <property type="match status" value="1"/>
</dbReference>